<feature type="non-terminal residue" evidence="1">
    <location>
        <position position="1"/>
    </location>
</feature>
<name>A0A699XDW8_TANCI</name>
<sequence length="45" mass="4946">YGFILNILQGRNKLLEKIIGCVVDSGGVSKLDPKVLDIWGLFEIA</sequence>
<accession>A0A699XDW8</accession>
<evidence type="ECO:0000313" key="1">
    <source>
        <dbReference type="EMBL" id="GFD55031.1"/>
    </source>
</evidence>
<proteinExistence type="predicted"/>
<gene>
    <name evidence="1" type="ORF">Tci_927000</name>
</gene>
<keyword evidence="1" id="KW-0812">Transmembrane</keyword>
<comment type="caution">
    <text evidence="1">The sequence shown here is derived from an EMBL/GenBank/DDBJ whole genome shotgun (WGS) entry which is preliminary data.</text>
</comment>
<dbReference type="AlphaFoldDB" id="A0A699XDW8"/>
<protein>
    <submittedName>
        <fullName evidence="1">Transmembrane protein 53</fullName>
    </submittedName>
</protein>
<keyword evidence="1" id="KW-0472">Membrane</keyword>
<organism evidence="1">
    <name type="scientific">Tanacetum cinerariifolium</name>
    <name type="common">Dalmatian daisy</name>
    <name type="synonym">Chrysanthemum cinerariifolium</name>
    <dbReference type="NCBI Taxonomy" id="118510"/>
    <lineage>
        <taxon>Eukaryota</taxon>
        <taxon>Viridiplantae</taxon>
        <taxon>Streptophyta</taxon>
        <taxon>Embryophyta</taxon>
        <taxon>Tracheophyta</taxon>
        <taxon>Spermatophyta</taxon>
        <taxon>Magnoliopsida</taxon>
        <taxon>eudicotyledons</taxon>
        <taxon>Gunneridae</taxon>
        <taxon>Pentapetalae</taxon>
        <taxon>asterids</taxon>
        <taxon>campanulids</taxon>
        <taxon>Asterales</taxon>
        <taxon>Asteraceae</taxon>
        <taxon>Asteroideae</taxon>
        <taxon>Anthemideae</taxon>
        <taxon>Anthemidinae</taxon>
        <taxon>Tanacetum</taxon>
    </lineage>
</organism>
<dbReference type="EMBL" id="BKCJ011813166">
    <property type="protein sequence ID" value="GFD55031.1"/>
    <property type="molecule type" value="Genomic_DNA"/>
</dbReference>
<reference evidence="1" key="1">
    <citation type="journal article" date="2019" name="Sci. Rep.">
        <title>Draft genome of Tanacetum cinerariifolium, the natural source of mosquito coil.</title>
        <authorList>
            <person name="Yamashiro T."/>
            <person name="Shiraishi A."/>
            <person name="Satake H."/>
            <person name="Nakayama K."/>
        </authorList>
    </citation>
    <scope>NUCLEOTIDE SEQUENCE</scope>
</reference>